<dbReference type="GO" id="GO:0140359">
    <property type="term" value="F:ABC-type transporter activity"/>
    <property type="evidence" value="ECO:0007669"/>
    <property type="project" value="InterPro"/>
</dbReference>
<dbReference type="GO" id="GO:0016887">
    <property type="term" value="F:ATP hydrolysis activity"/>
    <property type="evidence" value="ECO:0007669"/>
    <property type="project" value="InterPro"/>
</dbReference>
<feature type="transmembrane region" description="Helical" evidence="9">
    <location>
        <begin position="467"/>
        <end position="485"/>
    </location>
</feature>
<feature type="transmembrane region" description="Helical" evidence="9">
    <location>
        <begin position="572"/>
        <end position="593"/>
    </location>
</feature>
<dbReference type="Pfam" id="PF00005">
    <property type="entry name" value="ABC_tran"/>
    <property type="match status" value="1"/>
</dbReference>
<evidence type="ECO:0000313" key="12">
    <source>
        <dbReference type="EMBL" id="KYC35400.1"/>
    </source>
</evidence>
<dbReference type="NCBIfam" id="TIGR03797">
    <property type="entry name" value="NHLM_micro_ABC2"/>
    <property type="match status" value="1"/>
</dbReference>
<dbReference type="InterPro" id="IPR011527">
    <property type="entry name" value="ABC1_TM_dom"/>
</dbReference>
<dbReference type="PROSITE" id="PS00211">
    <property type="entry name" value="ABC_TRANSPORTER_1"/>
    <property type="match status" value="1"/>
</dbReference>
<keyword evidence="5" id="KW-0547">Nucleotide-binding</keyword>
<dbReference type="InterPro" id="IPR017871">
    <property type="entry name" value="ABC_transporter-like_CS"/>
</dbReference>
<dbReference type="PANTHER" id="PTHR24221:SF654">
    <property type="entry name" value="ATP-BINDING CASSETTE SUB-FAMILY B MEMBER 6"/>
    <property type="match status" value="1"/>
</dbReference>
<keyword evidence="13" id="KW-1185">Reference proteome</keyword>
<dbReference type="InterPro" id="IPR003439">
    <property type="entry name" value="ABC_transporter-like_ATP-bd"/>
</dbReference>
<evidence type="ECO:0000259" key="10">
    <source>
        <dbReference type="PROSITE" id="PS50893"/>
    </source>
</evidence>
<dbReference type="InterPro" id="IPR036640">
    <property type="entry name" value="ABC1_TM_sf"/>
</dbReference>
<reference evidence="12 13" key="1">
    <citation type="journal article" date="2013" name="Genome Biol. Evol.">
        <title>Genomes of Stigonematalean cyanobacteria (subsection V) and the evolution of oxygenic photosynthesis from prokaryotes to plastids.</title>
        <authorList>
            <person name="Dagan T."/>
            <person name="Roettger M."/>
            <person name="Stucken K."/>
            <person name="Landan G."/>
            <person name="Koch R."/>
            <person name="Major P."/>
            <person name="Gould S.B."/>
            <person name="Goremykin V.V."/>
            <person name="Rippka R."/>
            <person name="Tandeau de Marsac N."/>
            <person name="Gugger M."/>
            <person name="Lockhart P.J."/>
            <person name="Allen J.F."/>
            <person name="Brune I."/>
            <person name="Maus I."/>
            <person name="Puhler A."/>
            <person name="Martin W.F."/>
        </authorList>
    </citation>
    <scope>NUCLEOTIDE SEQUENCE [LARGE SCALE GENOMIC DNA]</scope>
    <source>
        <strain evidence="12 13">PCC 7110</strain>
    </source>
</reference>
<feature type="transmembrane region" description="Helical" evidence="9">
    <location>
        <begin position="694"/>
        <end position="716"/>
    </location>
</feature>
<dbReference type="PROSITE" id="PS50893">
    <property type="entry name" value="ABC_TRANSPORTER_2"/>
    <property type="match status" value="1"/>
</dbReference>
<dbReference type="SUPFAM" id="SSF52540">
    <property type="entry name" value="P-loop containing nucleoside triphosphate hydrolases"/>
    <property type="match status" value="1"/>
</dbReference>
<evidence type="ECO:0000256" key="8">
    <source>
        <dbReference type="ARBA" id="ARBA00023136"/>
    </source>
</evidence>
<evidence type="ECO:0000256" key="4">
    <source>
        <dbReference type="ARBA" id="ARBA00022692"/>
    </source>
</evidence>
<dbReference type="InterPro" id="IPR022515">
    <property type="entry name" value="NHPM_micro_ABC2"/>
</dbReference>
<proteinExistence type="predicted"/>
<dbReference type="GO" id="GO:0005886">
    <property type="term" value="C:plasma membrane"/>
    <property type="evidence" value="ECO:0007669"/>
    <property type="project" value="UniProtKB-SubCell"/>
</dbReference>
<dbReference type="Pfam" id="PF00664">
    <property type="entry name" value="ABC_membrane"/>
    <property type="match status" value="1"/>
</dbReference>
<keyword evidence="8 9" id="KW-0472">Membrane</keyword>
<name>A0A139WSJ2_9CYAN</name>
<sequence>MNSYTKVQGLQQDLYRFNGNEPLLLSDTQTVWVVQSGSFALFAITVSRGLPQGQRRYLLSIGPGEAMFSVPPKPDQEQQQIIAVSLEPAEIVRVTRAEFNYLLTVKESSAVLMLERWIHQLSSALADVSIPTYNVLEPGIQFFSFGNGELFSPQPGSVYWVRIRRGCAKWMGFAELKQEPSSGMLPFVSGMWLQAAEQMVELEYYRTRDIQDTDVLLECLADFISYFLHGIQLLQQREIQQELLKSEEKKRLNRQVMNETLKELAGVLKQGKTALFPTATPEADLEEALLIAAGAVGRAMEITIRPPSQSEDLERVQDPLEAFAERLLRSIARASQIRIRRIQLTDKWWKQNGGPMLGYTVEEQCPVALLPISGDRYEIFHPLNRTRTPVDAKSAATLTTIGYVFYRPLPDKILTTLDLLFFAMRGHLKELAFILVIGVVVALLGMLVPQATAILIDNAIPDANRGLLLQIALGLSAATIGEALFQLTQGLTIMRLETYADTSTQAAVWDRLLKLKASFFRQYSVGDLESRVQAISEVHQKLSSTVLKTLFSSLFSLLNLGLLFYYSATLALVATVVAFVNVGITIVFGVLTLRKIRPLLEMEGNLFGIMVQLINGVAKLRVAGAETRAFGYWGREYTRQLKLVLSSQALEDNLLAINKFMPTLTSCVLFWFAATSLQQSQLQGGLSTGTFLAFNAAFGIFIAGATSLSTTVVDVLEVVPLWKRVQPILTAEPEVNSTKADPGRLSGRIVVDHVIFRYRNDGPPTLNDVSLRAEPGEFIALVGTSGSGKSTLLRLLLGFDAPESGGIYYDGQDLAGLDVSAVRRQLGVVLQNSRLMSASIFENIAGSTQVSMDEAWEAAYMAGFAEDIEAMPMGMHTVISEGGGNLSGGQRQRLLIAKALVLKPRVLLFDEATSALDNKTQAIVSESLDRLNVTRIVIAHRLSTIRNADCIYVLHGGRVLQHGSFQQLANQQGLFAQLMARQRF</sequence>
<dbReference type="InterPro" id="IPR027417">
    <property type="entry name" value="P-loop_NTPase"/>
</dbReference>
<feature type="domain" description="ABC transmembrane type-1" evidence="11">
    <location>
        <begin position="432"/>
        <end position="717"/>
    </location>
</feature>
<dbReference type="GO" id="GO:0034040">
    <property type="term" value="F:ATPase-coupled lipid transmembrane transporter activity"/>
    <property type="evidence" value="ECO:0007669"/>
    <property type="project" value="TreeGrafter"/>
</dbReference>
<dbReference type="PROSITE" id="PS50929">
    <property type="entry name" value="ABC_TM1F"/>
    <property type="match status" value="1"/>
</dbReference>
<keyword evidence="2" id="KW-0813">Transport</keyword>
<dbReference type="FunFam" id="3.40.50.300:FF:000299">
    <property type="entry name" value="ABC transporter ATP-binding protein/permease"/>
    <property type="match status" value="1"/>
</dbReference>
<dbReference type="OrthoDB" id="9771903at2"/>
<dbReference type="SUPFAM" id="SSF90123">
    <property type="entry name" value="ABC transporter transmembrane region"/>
    <property type="match status" value="1"/>
</dbReference>
<comment type="caution">
    <text evidence="12">The sequence shown here is derived from an EMBL/GenBank/DDBJ whole genome shotgun (WGS) entry which is preliminary data.</text>
</comment>
<dbReference type="Proteomes" id="UP000076925">
    <property type="component" value="Unassembled WGS sequence"/>
</dbReference>
<keyword evidence="4 9" id="KW-0812">Transmembrane</keyword>
<evidence type="ECO:0000259" key="11">
    <source>
        <dbReference type="PROSITE" id="PS50929"/>
    </source>
</evidence>
<dbReference type="Gene3D" id="3.40.50.300">
    <property type="entry name" value="P-loop containing nucleotide triphosphate hydrolases"/>
    <property type="match status" value="1"/>
</dbReference>
<dbReference type="SMART" id="SM00382">
    <property type="entry name" value="AAA"/>
    <property type="match status" value="1"/>
</dbReference>
<evidence type="ECO:0000256" key="3">
    <source>
        <dbReference type="ARBA" id="ARBA00022475"/>
    </source>
</evidence>
<dbReference type="PANTHER" id="PTHR24221">
    <property type="entry name" value="ATP-BINDING CASSETTE SUB-FAMILY B"/>
    <property type="match status" value="1"/>
</dbReference>
<dbReference type="GO" id="GO:0005524">
    <property type="term" value="F:ATP binding"/>
    <property type="evidence" value="ECO:0007669"/>
    <property type="project" value="UniProtKB-KW"/>
</dbReference>
<feature type="transmembrane region" description="Helical" evidence="9">
    <location>
        <begin position="431"/>
        <end position="455"/>
    </location>
</feature>
<keyword evidence="7 9" id="KW-1133">Transmembrane helix</keyword>
<feature type="transmembrane region" description="Helical" evidence="9">
    <location>
        <begin position="546"/>
        <end position="566"/>
    </location>
</feature>
<dbReference type="STRING" id="128403.WA1_06130"/>
<dbReference type="RefSeq" id="WP_017750082.1">
    <property type="nucleotide sequence ID" value="NZ_KQ976354.1"/>
</dbReference>
<dbReference type="InterPro" id="IPR003593">
    <property type="entry name" value="AAA+_ATPase"/>
</dbReference>
<evidence type="ECO:0000256" key="6">
    <source>
        <dbReference type="ARBA" id="ARBA00022840"/>
    </source>
</evidence>
<feature type="domain" description="ABC transporter" evidence="10">
    <location>
        <begin position="749"/>
        <end position="981"/>
    </location>
</feature>
<dbReference type="AlphaFoldDB" id="A0A139WSJ2"/>
<evidence type="ECO:0000313" key="13">
    <source>
        <dbReference type="Proteomes" id="UP000076925"/>
    </source>
</evidence>
<evidence type="ECO:0000256" key="9">
    <source>
        <dbReference type="SAM" id="Phobius"/>
    </source>
</evidence>
<dbReference type="Gene3D" id="1.20.1560.10">
    <property type="entry name" value="ABC transporter type 1, transmembrane domain"/>
    <property type="match status" value="1"/>
</dbReference>
<keyword evidence="3" id="KW-1003">Cell membrane</keyword>
<evidence type="ECO:0000256" key="1">
    <source>
        <dbReference type="ARBA" id="ARBA00004651"/>
    </source>
</evidence>
<accession>A0A139WSJ2</accession>
<evidence type="ECO:0000256" key="5">
    <source>
        <dbReference type="ARBA" id="ARBA00022741"/>
    </source>
</evidence>
<gene>
    <name evidence="12" type="ORF">WA1_06130</name>
</gene>
<comment type="subcellular location">
    <subcellularLocation>
        <location evidence="1">Cell membrane</location>
        <topology evidence="1">Multi-pass membrane protein</topology>
    </subcellularLocation>
</comment>
<dbReference type="EMBL" id="ANNX02000051">
    <property type="protein sequence ID" value="KYC35400.1"/>
    <property type="molecule type" value="Genomic_DNA"/>
</dbReference>
<dbReference type="InterPro" id="IPR039421">
    <property type="entry name" value="Type_1_exporter"/>
</dbReference>
<protein>
    <submittedName>
        <fullName evidence="12">Cation tolerance protein CutA</fullName>
    </submittedName>
</protein>
<organism evidence="12 13">
    <name type="scientific">Scytonema hofmannii PCC 7110</name>
    <dbReference type="NCBI Taxonomy" id="128403"/>
    <lineage>
        <taxon>Bacteria</taxon>
        <taxon>Bacillati</taxon>
        <taxon>Cyanobacteriota</taxon>
        <taxon>Cyanophyceae</taxon>
        <taxon>Nostocales</taxon>
        <taxon>Scytonemataceae</taxon>
        <taxon>Scytonema</taxon>
    </lineage>
</organism>
<keyword evidence="6" id="KW-0067">ATP-binding</keyword>
<evidence type="ECO:0000256" key="2">
    <source>
        <dbReference type="ARBA" id="ARBA00022448"/>
    </source>
</evidence>
<evidence type="ECO:0000256" key="7">
    <source>
        <dbReference type="ARBA" id="ARBA00022989"/>
    </source>
</evidence>